<comment type="caution">
    <text evidence="2">The sequence shown here is derived from an EMBL/GenBank/DDBJ whole genome shotgun (WGS) entry which is preliminary data.</text>
</comment>
<evidence type="ECO:0000313" key="2">
    <source>
        <dbReference type="EMBL" id="RNA08254.1"/>
    </source>
</evidence>
<protein>
    <submittedName>
        <fullName evidence="2">Uncharacterized protein</fullName>
    </submittedName>
</protein>
<name>A0A3M7QAR5_BRAPC</name>
<dbReference type="AlphaFoldDB" id="A0A3M7QAR5"/>
<sequence length="222" mass="26188">MIFLLDLPLLIIPVIRPAPPFNKLDLLCYDTIEPRKLFWFFNSLSMSIMIFLTKLEQTCFRRLTLAPSSSVRHSQMICLYLVFMTFKKLSSNGRIRGIEIDEIRFNMYKEKAEKEKYETDRGSKSYSFKFLSLTLFNSFIHEKRHECPNPKLFENLKRMVIKTNFVFLQRPTMNGYRVKIAAIGSMATSGKGFSGFSFNFFFIKIDLAIWVCYQIFKKSTEY</sequence>
<feature type="signal peptide" evidence="1">
    <location>
        <begin position="1"/>
        <end position="17"/>
    </location>
</feature>
<proteinExistence type="predicted"/>
<dbReference type="EMBL" id="REGN01006804">
    <property type="protein sequence ID" value="RNA08254.1"/>
    <property type="molecule type" value="Genomic_DNA"/>
</dbReference>
<keyword evidence="3" id="KW-1185">Reference proteome</keyword>
<gene>
    <name evidence="2" type="ORF">BpHYR1_030098</name>
</gene>
<evidence type="ECO:0000256" key="1">
    <source>
        <dbReference type="SAM" id="SignalP"/>
    </source>
</evidence>
<dbReference type="Proteomes" id="UP000276133">
    <property type="component" value="Unassembled WGS sequence"/>
</dbReference>
<keyword evidence="1" id="KW-0732">Signal</keyword>
<reference evidence="2 3" key="1">
    <citation type="journal article" date="2018" name="Sci. Rep.">
        <title>Genomic signatures of local adaptation to the degree of environmental predictability in rotifers.</title>
        <authorList>
            <person name="Franch-Gras L."/>
            <person name="Hahn C."/>
            <person name="Garcia-Roger E.M."/>
            <person name="Carmona M.J."/>
            <person name="Serra M."/>
            <person name="Gomez A."/>
        </authorList>
    </citation>
    <scope>NUCLEOTIDE SEQUENCE [LARGE SCALE GENOMIC DNA]</scope>
    <source>
        <strain evidence="2">HYR1</strain>
    </source>
</reference>
<feature type="chain" id="PRO_5018014873" evidence="1">
    <location>
        <begin position="18"/>
        <end position="222"/>
    </location>
</feature>
<evidence type="ECO:0000313" key="3">
    <source>
        <dbReference type="Proteomes" id="UP000276133"/>
    </source>
</evidence>
<accession>A0A3M7QAR5</accession>
<organism evidence="2 3">
    <name type="scientific">Brachionus plicatilis</name>
    <name type="common">Marine rotifer</name>
    <name type="synonym">Brachionus muelleri</name>
    <dbReference type="NCBI Taxonomy" id="10195"/>
    <lineage>
        <taxon>Eukaryota</taxon>
        <taxon>Metazoa</taxon>
        <taxon>Spiralia</taxon>
        <taxon>Gnathifera</taxon>
        <taxon>Rotifera</taxon>
        <taxon>Eurotatoria</taxon>
        <taxon>Monogononta</taxon>
        <taxon>Pseudotrocha</taxon>
        <taxon>Ploima</taxon>
        <taxon>Brachionidae</taxon>
        <taxon>Brachionus</taxon>
    </lineage>
</organism>